<dbReference type="GO" id="GO:0016020">
    <property type="term" value="C:membrane"/>
    <property type="evidence" value="ECO:0007669"/>
    <property type="project" value="UniProtKB-SubCell"/>
</dbReference>
<evidence type="ECO:0000313" key="8">
    <source>
        <dbReference type="EMBL" id="SZX61154.1"/>
    </source>
</evidence>
<dbReference type="EMBL" id="FNXT01000127">
    <property type="protein sequence ID" value="SZX61154.1"/>
    <property type="molecule type" value="Genomic_DNA"/>
</dbReference>
<keyword evidence="3" id="KW-0813">Transport</keyword>
<dbReference type="Proteomes" id="UP000256970">
    <property type="component" value="Unassembled WGS sequence"/>
</dbReference>
<feature type="transmembrane region" description="Helical" evidence="7">
    <location>
        <begin position="217"/>
        <end position="236"/>
    </location>
</feature>
<keyword evidence="9" id="KW-1185">Reference proteome</keyword>
<reference evidence="8 9" key="1">
    <citation type="submission" date="2016-10" db="EMBL/GenBank/DDBJ databases">
        <authorList>
            <person name="Cai Z."/>
        </authorList>
    </citation>
    <scope>NUCLEOTIDE SEQUENCE [LARGE SCALE GENOMIC DNA]</scope>
</reference>
<name>A0A383V979_TETOB</name>
<evidence type="ECO:0000256" key="6">
    <source>
        <dbReference type="ARBA" id="ARBA00023136"/>
    </source>
</evidence>
<dbReference type="PANTHER" id="PTHR43243">
    <property type="entry name" value="INNER MEMBRANE TRANSPORTER YGJI-RELATED"/>
    <property type="match status" value="1"/>
</dbReference>
<feature type="transmembrane region" description="Helical" evidence="7">
    <location>
        <begin position="384"/>
        <end position="403"/>
    </location>
</feature>
<keyword evidence="5 7" id="KW-1133">Transmembrane helix</keyword>
<feature type="transmembrane region" description="Helical" evidence="7">
    <location>
        <begin position="84"/>
        <end position="104"/>
    </location>
</feature>
<dbReference type="GO" id="GO:0015171">
    <property type="term" value="F:amino acid transmembrane transporter activity"/>
    <property type="evidence" value="ECO:0007669"/>
    <property type="project" value="TreeGrafter"/>
</dbReference>
<feature type="transmembrane region" description="Helical" evidence="7">
    <location>
        <begin position="248"/>
        <end position="267"/>
    </location>
</feature>
<sequence length="622" mass="66195">MKRSNSKVSETASNAGSFLWHGPTWMNRMGGEMPHQAPKQGESRMKKVLGLGGLTMMSTAAIIGSGIFVLTGVVAKSYAGPGVVISYLIGGVVAVLSAMCYMEFAAETSTTGASIVYSCKIFGKFVAWLVAINVLIELVIASAAVATGFSGYLSALIKNLDLIGPNRLSNWNGSTLLYGPGANGSMLAIDPVAAAAVLIITALLVMGVQEAEWVQNCCTSLCLIAIIMSIITGAVYSNKSNWADFAPMGFNGIFRGASVVFFAYLGFEMMAAAPEEAVNARRDVPLGIGISVVGCTILYLLMALVITGMVPWQQINASAPFAQAFKDRGAMWMSIIVSFGGLAGILDTIVVTQYSMSRTFVMLGRMGLVPPLLSRVHPKTQTPIFSTVFCGLVSAVLALFVPIGELADLTSLGALFAFCVVASAVMFRRYYQPPAMPRDMEGFTGREGAPLWKVLIPFLSIIGASLGLAFSWATGCHYGAYIAMFAWWLIATVYIAFCLPVVFMPTKLPTPLFPWWPSATVLTTIFLIASLGPTNWARWGYACIIGVLLFAGYALAESLYNRRHGPPPPRAMSYHDEQNYEAREGSSKAAVASMDVESGKAIEGDAADAGDALGHDQAASSK</sequence>
<accession>A0A383V979</accession>
<evidence type="ECO:0000256" key="4">
    <source>
        <dbReference type="ARBA" id="ARBA00022692"/>
    </source>
</evidence>
<evidence type="ECO:0000256" key="3">
    <source>
        <dbReference type="ARBA" id="ARBA00022448"/>
    </source>
</evidence>
<comment type="similarity">
    <text evidence="2">Belongs to the amino acid-polyamine-organocation (APC) superfamily. Cationic amino acid transporter (CAT) (TC 2.A.3.3) family.</text>
</comment>
<feature type="transmembrane region" description="Helical" evidence="7">
    <location>
        <begin position="451"/>
        <end position="472"/>
    </location>
</feature>
<evidence type="ECO:0000256" key="2">
    <source>
        <dbReference type="ARBA" id="ARBA00008572"/>
    </source>
</evidence>
<feature type="transmembrane region" description="Helical" evidence="7">
    <location>
        <begin position="125"/>
        <end position="149"/>
    </location>
</feature>
<dbReference type="PANTHER" id="PTHR43243:SF4">
    <property type="entry name" value="CATIONIC AMINO ACID TRANSPORTER 4"/>
    <property type="match status" value="1"/>
</dbReference>
<dbReference type="STRING" id="3088.A0A383V979"/>
<dbReference type="InterPro" id="IPR002293">
    <property type="entry name" value="AA/rel_permease1"/>
</dbReference>
<dbReference type="Pfam" id="PF13520">
    <property type="entry name" value="AA_permease_2"/>
    <property type="match status" value="1"/>
</dbReference>
<feature type="transmembrane region" description="Helical" evidence="7">
    <location>
        <begin position="478"/>
        <end position="503"/>
    </location>
</feature>
<evidence type="ECO:0008006" key="10">
    <source>
        <dbReference type="Google" id="ProtNLM"/>
    </source>
</evidence>
<keyword evidence="4 7" id="KW-0812">Transmembrane</keyword>
<evidence type="ECO:0000256" key="1">
    <source>
        <dbReference type="ARBA" id="ARBA00004141"/>
    </source>
</evidence>
<evidence type="ECO:0000256" key="7">
    <source>
        <dbReference type="SAM" id="Phobius"/>
    </source>
</evidence>
<dbReference type="AlphaFoldDB" id="A0A383V979"/>
<feature type="transmembrane region" description="Helical" evidence="7">
    <location>
        <begin position="539"/>
        <end position="556"/>
    </location>
</feature>
<feature type="transmembrane region" description="Helical" evidence="7">
    <location>
        <begin position="186"/>
        <end position="205"/>
    </location>
</feature>
<feature type="transmembrane region" description="Helical" evidence="7">
    <location>
        <begin position="288"/>
        <end position="310"/>
    </location>
</feature>
<dbReference type="Gene3D" id="1.20.1740.10">
    <property type="entry name" value="Amino acid/polyamine transporter I"/>
    <property type="match status" value="1"/>
</dbReference>
<feature type="transmembrane region" description="Helical" evidence="7">
    <location>
        <begin position="409"/>
        <end position="431"/>
    </location>
</feature>
<keyword evidence="6 7" id="KW-0472">Membrane</keyword>
<evidence type="ECO:0000313" key="9">
    <source>
        <dbReference type="Proteomes" id="UP000256970"/>
    </source>
</evidence>
<gene>
    <name evidence="8" type="ORF">BQ4739_LOCUS1677</name>
</gene>
<comment type="subcellular location">
    <subcellularLocation>
        <location evidence="1">Membrane</location>
        <topology evidence="1">Multi-pass membrane protein</topology>
    </subcellularLocation>
</comment>
<proteinExistence type="inferred from homology"/>
<feature type="transmembrane region" description="Helical" evidence="7">
    <location>
        <begin position="515"/>
        <end position="533"/>
    </location>
</feature>
<organism evidence="8 9">
    <name type="scientific">Tetradesmus obliquus</name>
    <name type="common">Green alga</name>
    <name type="synonym">Acutodesmus obliquus</name>
    <dbReference type="NCBI Taxonomy" id="3088"/>
    <lineage>
        <taxon>Eukaryota</taxon>
        <taxon>Viridiplantae</taxon>
        <taxon>Chlorophyta</taxon>
        <taxon>core chlorophytes</taxon>
        <taxon>Chlorophyceae</taxon>
        <taxon>CS clade</taxon>
        <taxon>Sphaeropleales</taxon>
        <taxon>Scenedesmaceae</taxon>
        <taxon>Tetradesmus</taxon>
    </lineage>
</organism>
<protein>
    <recommendedName>
        <fullName evidence="10">Cationic amino acid transporter C-terminal domain-containing protein</fullName>
    </recommendedName>
</protein>
<feature type="transmembrane region" description="Helical" evidence="7">
    <location>
        <begin position="330"/>
        <end position="356"/>
    </location>
</feature>
<feature type="transmembrane region" description="Helical" evidence="7">
    <location>
        <begin position="48"/>
        <end position="72"/>
    </location>
</feature>
<evidence type="ECO:0000256" key="5">
    <source>
        <dbReference type="ARBA" id="ARBA00022989"/>
    </source>
</evidence>